<evidence type="ECO:0000313" key="2">
    <source>
        <dbReference type="EMBL" id="KAF6173041.1"/>
    </source>
</evidence>
<proteinExistence type="predicted"/>
<sequence length="1215" mass="135520">MPRSSRHKSHKQHKHGFKESRGGHSDSEEDKHLKDLKERKPNKDEVVVRVSRDLSSSEKRKLAESKDSYDEHGSSKRRKERSDADRWNGTEAGRGGSGNSKVSVDSKSKSSSRRRDGLVERKEENTVGLVVVGSEEIRKSSSSASKVESKRKSEKDLGRKEDHNSKEKEVEVEKGSRKVQDVRRESEGDTLPVRGISSSEASRKQGSQSGGALVDERPPKQDVEKITVWPGGLLGFKESSLNLCAGWGGKELKRQIQDGPRNSKVEKEVEKRIRRGDGSSDNIKHQDDARDASDRRLSMRDDRAKNGKNKDDKNKNDSYKEKYREDLDRDYRARDDKRREAHDMSDGKYSREEIKILENRTKKSKPQGGDRDDSPLPDDRSTRYKDSREKKRSSEINEDHNILKTRDVKELRPIVEKKVMRSGKVDLVSDRGRSQTSHGDVESTISSSRRKRSPSPRAHFVNDQYRYSSKQPELKYKNSESEDRVRPNVISSKELGGVSGHERASESRSMEKPRSIEKSRSTTNPIPFRKEENHIIELSTERSPISDGHAPTSKLMEKSHSSTDIDRRQSNRANARRSLDVDETGRRSSGSKDAREYSANEDRGSRDVLYLEKSAADDGDAMSVSSSINRKSSSLLPPPPLFRSGADNNSSVLGSSEDDNRGRPNNRYKRGADSNMGRGQGNNVWRGVPNWASPIPNGYIPFPHGPPPAGFHPMMQQFSAPPMFGVRPSVELNPSGVPYHISDGDRFSGHVRPFGWRNPGDELHGWDGNNNMFGDESHMHGRQDWDHNRHMMNGSGWGEAGDMWKGQSLVNMEVVPSAPQKDDSLKAPADELWSGHSVKRLRGQPSSREESIEINLSDETLPAKDISEMPVQTLPEKPSEPFKTLNDNSHQFCQLYLSKLDISVDLTNPELYEQCMSLLNIEGGSYENDVTNHVLLECGGTRISNTTLNTSLFPSIKPSVFERAMSLYKKQAAEMKGIVPVSSSLVSDQLIFPTTDGDVSELVTTSCEVKQETIPHLEGKMELNHIPSVALVIISESVPTISNEKAKEQVPVVDQEVAVDAVPVFVQEIADTAVLLVDCKKVEDLVPTSNAETEEEDLVQSLCEVKVEEAVPTHCEAINVSNVTAEEDLVKMEEVVEVESPFQANPPKDEEDSEVSSPPKGIDAVGSPKEAVAFSDTVCLPLGFTNSTSSEALIPESIECRLVNLSRIHSPESTH</sequence>
<feature type="region of interest" description="Disordered" evidence="1">
    <location>
        <begin position="1"/>
        <end position="225"/>
    </location>
</feature>
<feature type="compositionally biased region" description="Low complexity" evidence="1">
    <location>
        <begin position="623"/>
        <end position="635"/>
    </location>
</feature>
<keyword evidence="3" id="KW-1185">Reference proteome</keyword>
<feature type="compositionally biased region" description="Basic and acidic residues" evidence="1">
    <location>
        <begin position="555"/>
        <end position="569"/>
    </location>
</feature>
<name>A0A7J7P0U0_9MAGN</name>
<feature type="compositionally biased region" description="Polar residues" evidence="1">
    <location>
        <begin position="196"/>
        <end position="207"/>
    </location>
</feature>
<comment type="caution">
    <text evidence="2">The sequence shown here is derived from an EMBL/GenBank/DDBJ whole genome shotgun (WGS) entry which is preliminary data.</text>
</comment>
<dbReference type="OrthoDB" id="1938945at2759"/>
<feature type="compositionally biased region" description="Basic and acidic residues" evidence="1">
    <location>
        <begin position="577"/>
        <end position="616"/>
    </location>
</feature>
<dbReference type="PANTHER" id="PTHR34837">
    <property type="entry name" value="OS05G0595500 PROTEIN"/>
    <property type="match status" value="1"/>
</dbReference>
<feature type="compositionally biased region" description="Basic and acidic residues" evidence="1">
    <location>
        <begin position="147"/>
        <end position="187"/>
    </location>
</feature>
<dbReference type="Proteomes" id="UP000541444">
    <property type="component" value="Unassembled WGS sequence"/>
</dbReference>
<feature type="compositionally biased region" description="Basic and acidic residues" evidence="1">
    <location>
        <begin position="214"/>
        <end position="225"/>
    </location>
</feature>
<dbReference type="PANTHER" id="PTHR34837:SF1">
    <property type="entry name" value="LOW PROTEIN: ZINC FINGER CCCH DOMAIN PROTEIN"/>
    <property type="match status" value="1"/>
</dbReference>
<feature type="compositionally biased region" description="Basic residues" evidence="1">
    <location>
        <begin position="1"/>
        <end position="16"/>
    </location>
</feature>
<feature type="compositionally biased region" description="Basic and acidic residues" evidence="1">
    <location>
        <begin position="104"/>
        <end position="125"/>
    </location>
</feature>
<evidence type="ECO:0000256" key="1">
    <source>
        <dbReference type="SAM" id="MobiDB-lite"/>
    </source>
</evidence>
<accession>A0A7J7P0U0</accession>
<feature type="compositionally biased region" description="Basic and acidic residues" evidence="1">
    <location>
        <begin position="472"/>
        <end position="486"/>
    </location>
</feature>
<dbReference type="AlphaFoldDB" id="A0A7J7P0U0"/>
<evidence type="ECO:0000313" key="3">
    <source>
        <dbReference type="Proteomes" id="UP000541444"/>
    </source>
</evidence>
<dbReference type="EMBL" id="JACGCM010000375">
    <property type="protein sequence ID" value="KAF6173041.1"/>
    <property type="molecule type" value="Genomic_DNA"/>
</dbReference>
<feature type="compositionally biased region" description="Basic and acidic residues" evidence="1">
    <location>
        <begin position="252"/>
        <end position="361"/>
    </location>
</feature>
<feature type="region of interest" description="Disordered" evidence="1">
    <location>
        <begin position="252"/>
        <end position="680"/>
    </location>
</feature>
<reference evidence="2 3" key="1">
    <citation type="journal article" date="2020" name="IScience">
        <title>Genome Sequencing of the Endangered Kingdonia uniflora (Circaeasteraceae, Ranunculales) Reveals Potential Mechanisms of Evolutionary Specialization.</title>
        <authorList>
            <person name="Sun Y."/>
            <person name="Deng T."/>
            <person name="Zhang A."/>
            <person name="Moore M.J."/>
            <person name="Landis J.B."/>
            <person name="Lin N."/>
            <person name="Zhang H."/>
            <person name="Zhang X."/>
            <person name="Huang J."/>
            <person name="Zhang X."/>
            <person name="Sun H."/>
            <person name="Wang H."/>
        </authorList>
    </citation>
    <scope>NUCLEOTIDE SEQUENCE [LARGE SCALE GENOMIC DNA]</scope>
    <source>
        <strain evidence="2">TB1705</strain>
        <tissue evidence="2">Leaf</tissue>
    </source>
</reference>
<feature type="compositionally biased region" description="Basic and acidic residues" evidence="1">
    <location>
        <begin position="368"/>
        <end position="433"/>
    </location>
</feature>
<protein>
    <submittedName>
        <fullName evidence="2">Uncharacterized protein</fullName>
    </submittedName>
</protein>
<organism evidence="2 3">
    <name type="scientific">Kingdonia uniflora</name>
    <dbReference type="NCBI Taxonomy" id="39325"/>
    <lineage>
        <taxon>Eukaryota</taxon>
        <taxon>Viridiplantae</taxon>
        <taxon>Streptophyta</taxon>
        <taxon>Embryophyta</taxon>
        <taxon>Tracheophyta</taxon>
        <taxon>Spermatophyta</taxon>
        <taxon>Magnoliopsida</taxon>
        <taxon>Ranunculales</taxon>
        <taxon>Circaeasteraceae</taxon>
        <taxon>Kingdonia</taxon>
    </lineage>
</organism>
<gene>
    <name evidence="2" type="ORF">GIB67_006417</name>
</gene>
<feature type="compositionally biased region" description="Basic and acidic residues" evidence="1">
    <location>
        <begin position="500"/>
        <end position="520"/>
    </location>
</feature>
<feature type="region of interest" description="Disordered" evidence="1">
    <location>
        <begin position="1140"/>
        <end position="1166"/>
    </location>
</feature>
<feature type="compositionally biased region" description="Basic and acidic residues" evidence="1">
    <location>
        <begin position="17"/>
        <end position="88"/>
    </location>
</feature>